<gene>
    <name evidence="2" type="primary">20200397</name>
    <name evidence="1" type="ORF">HELRODRAFT_164141</name>
</gene>
<dbReference type="GeneID" id="20200397"/>
<reference evidence="1 3" key="2">
    <citation type="journal article" date="2013" name="Nature">
        <title>Insights into bilaterian evolution from three spiralian genomes.</title>
        <authorList>
            <person name="Simakov O."/>
            <person name="Marletaz F."/>
            <person name="Cho S.J."/>
            <person name="Edsinger-Gonzales E."/>
            <person name="Havlak P."/>
            <person name="Hellsten U."/>
            <person name="Kuo D.H."/>
            <person name="Larsson T."/>
            <person name="Lv J."/>
            <person name="Arendt D."/>
            <person name="Savage R."/>
            <person name="Osoegawa K."/>
            <person name="de Jong P."/>
            <person name="Grimwood J."/>
            <person name="Chapman J.A."/>
            <person name="Shapiro H."/>
            <person name="Aerts A."/>
            <person name="Otillar R.P."/>
            <person name="Terry A.Y."/>
            <person name="Boore J.L."/>
            <person name="Grigoriev I.V."/>
            <person name="Lindberg D.R."/>
            <person name="Seaver E.C."/>
            <person name="Weisblat D.A."/>
            <person name="Putnam N.H."/>
            <person name="Rokhsar D.S."/>
        </authorList>
    </citation>
    <scope>NUCLEOTIDE SEQUENCE</scope>
</reference>
<dbReference type="EMBL" id="AMQM01001558">
    <property type="status" value="NOT_ANNOTATED_CDS"/>
    <property type="molecule type" value="Genomic_DNA"/>
</dbReference>
<reference evidence="3" key="1">
    <citation type="submission" date="2012-12" db="EMBL/GenBank/DDBJ databases">
        <authorList>
            <person name="Hellsten U."/>
            <person name="Grimwood J."/>
            <person name="Chapman J.A."/>
            <person name="Shapiro H."/>
            <person name="Aerts A."/>
            <person name="Otillar R.P."/>
            <person name="Terry A.Y."/>
            <person name="Boore J.L."/>
            <person name="Simakov O."/>
            <person name="Marletaz F."/>
            <person name="Cho S.-J."/>
            <person name="Edsinger-Gonzales E."/>
            <person name="Havlak P."/>
            <person name="Kuo D.-H."/>
            <person name="Larsson T."/>
            <person name="Lv J."/>
            <person name="Arendt D."/>
            <person name="Savage R."/>
            <person name="Osoegawa K."/>
            <person name="de Jong P."/>
            <person name="Lindberg D.R."/>
            <person name="Seaver E.C."/>
            <person name="Weisblat D.A."/>
            <person name="Putnam N.H."/>
            <person name="Grigoriev I.V."/>
            <person name="Rokhsar D.S."/>
        </authorList>
    </citation>
    <scope>NUCLEOTIDE SEQUENCE</scope>
</reference>
<dbReference type="Proteomes" id="UP000015101">
    <property type="component" value="Unassembled WGS sequence"/>
</dbReference>
<sequence length="145" mass="16691">MEHDFEMLFYNAKVTLELIGAVIITQLFEKSGLKKIKREVTPKRLSYVSLSQNDEIKVKKRVCTVSGCIKAKSGEIILEKEKVLERWTEYINDLSDDICGEMPFIKKDVEGPKILRSEVRIPLSKMKSNKALSPEEIVVKEIKYL</sequence>
<keyword evidence="3" id="KW-1185">Reference proteome</keyword>
<evidence type="ECO:0000313" key="3">
    <source>
        <dbReference type="Proteomes" id="UP000015101"/>
    </source>
</evidence>
<dbReference type="KEGG" id="hro:HELRODRAFT_164141"/>
<name>T1EUZ7_HELRO</name>
<dbReference type="OMA" id="DGITIME"/>
<evidence type="ECO:0000313" key="1">
    <source>
        <dbReference type="EMBL" id="ESN94320.1"/>
    </source>
</evidence>
<organism evidence="2 3">
    <name type="scientific">Helobdella robusta</name>
    <name type="common">Californian leech</name>
    <dbReference type="NCBI Taxonomy" id="6412"/>
    <lineage>
        <taxon>Eukaryota</taxon>
        <taxon>Metazoa</taxon>
        <taxon>Spiralia</taxon>
        <taxon>Lophotrochozoa</taxon>
        <taxon>Annelida</taxon>
        <taxon>Clitellata</taxon>
        <taxon>Hirudinea</taxon>
        <taxon>Rhynchobdellida</taxon>
        <taxon>Glossiphoniidae</taxon>
        <taxon>Helobdella</taxon>
    </lineage>
</organism>
<dbReference type="EnsemblMetazoa" id="HelroT164141">
    <property type="protein sequence ID" value="HelroP164141"/>
    <property type="gene ID" value="HelroG164141"/>
</dbReference>
<reference evidence="2" key="3">
    <citation type="submission" date="2015-06" db="UniProtKB">
        <authorList>
            <consortium name="EnsemblMetazoa"/>
        </authorList>
    </citation>
    <scope>IDENTIFICATION</scope>
</reference>
<dbReference type="CTD" id="20200397"/>
<dbReference type="EMBL" id="KB097571">
    <property type="protein sequence ID" value="ESN94320.1"/>
    <property type="molecule type" value="Genomic_DNA"/>
</dbReference>
<dbReference type="InParanoid" id="T1EUZ7"/>
<dbReference type="OrthoDB" id="6122938at2759"/>
<dbReference type="HOGENOM" id="CLU_1788968_0_0_1"/>
<dbReference type="RefSeq" id="XP_009027408.1">
    <property type="nucleotide sequence ID" value="XM_009029160.1"/>
</dbReference>
<protein>
    <submittedName>
        <fullName evidence="1 2">Uncharacterized protein</fullName>
    </submittedName>
</protein>
<proteinExistence type="predicted"/>
<dbReference type="AlphaFoldDB" id="T1EUZ7"/>
<evidence type="ECO:0000313" key="2">
    <source>
        <dbReference type="EnsemblMetazoa" id="HelroP164141"/>
    </source>
</evidence>
<accession>T1EUZ7</accession>